<comment type="cofactor">
    <cofactor evidence="1 20">
        <name>pyridoxal 5'-phosphate</name>
        <dbReference type="ChEBI" id="CHEBI:597326"/>
    </cofactor>
</comment>
<dbReference type="EMBL" id="SHBM01000010">
    <property type="protein sequence ID" value="RZO18343.1"/>
    <property type="molecule type" value="Genomic_DNA"/>
</dbReference>
<evidence type="ECO:0000313" key="21">
    <source>
        <dbReference type="EMBL" id="RZO18343.1"/>
    </source>
</evidence>
<evidence type="ECO:0000313" key="22">
    <source>
        <dbReference type="Proteomes" id="UP000318359"/>
    </source>
</evidence>
<dbReference type="Pfam" id="PF01063">
    <property type="entry name" value="Aminotran_4"/>
    <property type="match status" value="1"/>
</dbReference>
<evidence type="ECO:0000256" key="6">
    <source>
        <dbReference type="ARBA" id="ARBA00009320"/>
    </source>
</evidence>
<comment type="similarity">
    <text evidence="6 19">Belongs to the class-IV pyridoxal-phosphate-dependent aminotransferase family.</text>
</comment>
<dbReference type="InterPro" id="IPR043131">
    <property type="entry name" value="BCAT-like_N"/>
</dbReference>
<dbReference type="SUPFAM" id="SSF56752">
    <property type="entry name" value="D-aminoacid aminotransferase-like PLP-dependent enzymes"/>
    <property type="match status" value="1"/>
</dbReference>
<comment type="pathway">
    <text evidence="4">Amino-acid biosynthesis; L-valine biosynthesis; L-valine from pyruvate: step 4/4.</text>
</comment>
<dbReference type="InterPro" id="IPR050571">
    <property type="entry name" value="Class-IV_PLP-Dep_Aminotrnsfr"/>
</dbReference>
<sequence length="278" mass="31854">MTKDIKAVYQGAFNSLNNIKVSPLSRAYLFADSIYEVIPFQNKKFIYAQEHLERLIYSSSQVKIKIDIERVKNEIFHLLEESDIQNGYIYYQVSRGIDITRSHIYDQNISPETFGYLMPLDLDFKKQDLTVSICADIRWSRCDIKTTSLLGNVIQMNSVSEEGCDEIIMHRDGLLTEGGASNIFFVKEEKIFTPQLSSNILPGITRAILIEIIKENNLPFEEGEFYIDDLKEASSIWFTSSTKGIAAVKRIIDLDIELNPHEALLKKCQSLYKEKVSS</sequence>
<evidence type="ECO:0000256" key="3">
    <source>
        <dbReference type="ARBA" id="ARBA00004824"/>
    </source>
</evidence>
<gene>
    <name evidence="21" type="ORF">EVB00_01210</name>
</gene>
<reference evidence="21 22" key="1">
    <citation type="submission" date="2019-02" db="EMBL/GenBank/DDBJ databases">
        <title>Prokaryotic population dynamics and viral predation in marine succession experiment using metagenomics: the confinement effect.</title>
        <authorList>
            <person name="Haro-Moreno J.M."/>
            <person name="Rodriguez-Valera F."/>
            <person name="Lopez-Perez M."/>
        </authorList>
    </citation>
    <scope>NUCLEOTIDE SEQUENCE [LARGE SCALE GENOMIC DNA]</scope>
    <source>
        <strain evidence="21">MED-G167</strain>
    </source>
</reference>
<dbReference type="AlphaFoldDB" id="A0A520MAX8"/>
<evidence type="ECO:0000256" key="19">
    <source>
        <dbReference type="RuleBase" id="RU004106"/>
    </source>
</evidence>
<dbReference type="EC" id="4.1.3.38" evidence="11"/>
<dbReference type="EC" id="2.6.1.42" evidence="7"/>
<comment type="pathway">
    <text evidence="5">Amino-acid biosynthesis; L-leucine biosynthesis; L-leucine from 3-methyl-2-oxobutanoate: step 4/4.</text>
</comment>
<keyword evidence="21" id="KW-0808">Transferase</keyword>
<evidence type="ECO:0000256" key="17">
    <source>
        <dbReference type="ARBA" id="ARBA00069174"/>
    </source>
</evidence>
<keyword evidence="21" id="KW-0032">Aminotransferase</keyword>
<dbReference type="GO" id="GO:0008652">
    <property type="term" value="P:amino acid biosynthetic process"/>
    <property type="evidence" value="ECO:0007669"/>
    <property type="project" value="UniProtKB-ARBA"/>
</dbReference>
<evidence type="ECO:0000256" key="9">
    <source>
        <dbReference type="ARBA" id="ARBA00022909"/>
    </source>
</evidence>
<keyword evidence="9" id="KW-0289">Folate biosynthesis</keyword>
<comment type="pathway">
    <text evidence="3">Amino-acid biosynthesis; L-isoleucine biosynthesis; L-isoleucine from 2-oxobutanoate: step 4/4.</text>
</comment>
<accession>A0A520MAX8</accession>
<comment type="catalytic activity">
    <reaction evidence="14">
        <text>L-leucine + 2-oxoglutarate = 4-methyl-2-oxopentanoate + L-glutamate</text>
        <dbReference type="Rhea" id="RHEA:18321"/>
        <dbReference type="ChEBI" id="CHEBI:16810"/>
        <dbReference type="ChEBI" id="CHEBI:17865"/>
        <dbReference type="ChEBI" id="CHEBI:29985"/>
        <dbReference type="ChEBI" id="CHEBI:57427"/>
        <dbReference type="EC" id="2.6.1.42"/>
    </reaction>
</comment>
<dbReference type="GO" id="GO:0004084">
    <property type="term" value="F:branched-chain-amino-acid transaminase activity"/>
    <property type="evidence" value="ECO:0007669"/>
    <property type="project" value="UniProtKB-EC"/>
</dbReference>
<comment type="catalytic activity">
    <reaction evidence="13">
        <text>L-isoleucine + 2-oxoglutarate = (S)-3-methyl-2-oxopentanoate + L-glutamate</text>
        <dbReference type="Rhea" id="RHEA:24801"/>
        <dbReference type="ChEBI" id="CHEBI:16810"/>
        <dbReference type="ChEBI" id="CHEBI:29985"/>
        <dbReference type="ChEBI" id="CHEBI:35146"/>
        <dbReference type="ChEBI" id="CHEBI:58045"/>
        <dbReference type="EC" id="2.6.1.42"/>
    </reaction>
</comment>
<dbReference type="GO" id="GO:0046656">
    <property type="term" value="P:folic acid biosynthetic process"/>
    <property type="evidence" value="ECO:0007669"/>
    <property type="project" value="UniProtKB-KW"/>
</dbReference>
<dbReference type="GO" id="GO:0008696">
    <property type="term" value="F:4-amino-4-deoxychorismate lyase activity"/>
    <property type="evidence" value="ECO:0007669"/>
    <property type="project" value="UniProtKB-EC"/>
</dbReference>
<evidence type="ECO:0000256" key="15">
    <source>
        <dbReference type="ARBA" id="ARBA00049529"/>
    </source>
</evidence>
<evidence type="ECO:0000256" key="18">
    <source>
        <dbReference type="ARBA" id="ARBA00080135"/>
    </source>
</evidence>
<evidence type="ECO:0000256" key="5">
    <source>
        <dbReference type="ARBA" id="ARBA00005072"/>
    </source>
</evidence>
<dbReference type="InterPro" id="IPR018300">
    <property type="entry name" value="Aminotrans_IV_CS"/>
</dbReference>
<evidence type="ECO:0000256" key="2">
    <source>
        <dbReference type="ARBA" id="ARBA00003109"/>
    </source>
</evidence>
<comment type="function">
    <text evidence="16">Involved in the biosynthesis of p-aminobenzoate (PABA), a precursor of tetrahydrofolate. Converts 4-amino-4-deoxychorismate into 4-aminobenzoate (PABA) and pyruvate.</text>
</comment>
<protein>
    <recommendedName>
        <fullName evidence="17">Aminodeoxychorismate lyase</fullName>
        <ecNumber evidence="7">2.6.1.42</ecNumber>
        <ecNumber evidence="11">4.1.3.38</ecNumber>
    </recommendedName>
    <alternativeName>
        <fullName evidence="18">4-amino-4-deoxychorismate lyase</fullName>
    </alternativeName>
</protein>
<dbReference type="PANTHER" id="PTHR42743:SF11">
    <property type="entry name" value="AMINODEOXYCHORISMATE LYASE"/>
    <property type="match status" value="1"/>
</dbReference>
<keyword evidence="8 20" id="KW-0663">Pyridoxal phosphate</keyword>
<dbReference type="PROSITE" id="PS00770">
    <property type="entry name" value="AA_TRANSFER_CLASS_4"/>
    <property type="match status" value="1"/>
</dbReference>
<organism evidence="21 22">
    <name type="scientific">SAR86 cluster bacterium</name>
    <dbReference type="NCBI Taxonomy" id="2030880"/>
    <lineage>
        <taxon>Bacteria</taxon>
        <taxon>Pseudomonadati</taxon>
        <taxon>Pseudomonadota</taxon>
        <taxon>Gammaproteobacteria</taxon>
        <taxon>SAR86 cluster</taxon>
    </lineage>
</organism>
<evidence type="ECO:0000256" key="16">
    <source>
        <dbReference type="ARBA" id="ARBA00054027"/>
    </source>
</evidence>
<comment type="caution">
    <text evidence="21">The sequence shown here is derived from an EMBL/GenBank/DDBJ whole genome shotgun (WGS) entry which is preliminary data.</text>
</comment>
<evidence type="ECO:0000256" key="12">
    <source>
        <dbReference type="ARBA" id="ARBA00048212"/>
    </source>
</evidence>
<evidence type="ECO:0000256" key="10">
    <source>
        <dbReference type="ARBA" id="ARBA00035633"/>
    </source>
</evidence>
<evidence type="ECO:0000256" key="20">
    <source>
        <dbReference type="RuleBase" id="RU004516"/>
    </source>
</evidence>
<comment type="pathway">
    <text evidence="10">Cofactor biosynthesis; tetrahydrofolate biosynthesis; 4-aminobenzoate from chorismate: step 2/2.</text>
</comment>
<dbReference type="PANTHER" id="PTHR42743">
    <property type="entry name" value="AMINO-ACID AMINOTRANSFERASE"/>
    <property type="match status" value="1"/>
</dbReference>
<evidence type="ECO:0000256" key="7">
    <source>
        <dbReference type="ARBA" id="ARBA00013053"/>
    </source>
</evidence>
<evidence type="ECO:0000256" key="4">
    <source>
        <dbReference type="ARBA" id="ARBA00004931"/>
    </source>
</evidence>
<dbReference type="InterPro" id="IPR036038">
    <property type="entry name" value="Aminotransferase-like"/>
</dbReference>
<comment type="catalytic activity">
    <reaction evidence="12">
        <text>L-valine + 2-oxoglutarate = 3-methyl-2-oxobutanoate + L-glutamate</text>
        <dbReference type="Rhea" id="RHEA:24813"/>
        <dbReference type="ChEBI" id="CHEBI:11851"/>
        <dbReference type="ChEBI" id="CHEBI:16810"/>
        <dbReference type="ChEBI" id="CHEBI:29985"/>
        <dbReference type="ChEBI" id="CHEBI:57762"/>
        <dbReference type="EC" id="2.6.1.42"/>
    </reaction>
</comment>
<evidence type="ECO:0000256" key="8">
    <source>
        <dbReference type="ARBA" id="ARBA00022898"/>
    </source>
</evidence>
<comment type="function">
    <text evidence="2">Acts on leucine, isoleucine and valine.</text>
</comment>
<evidence type="ECO:0000256" key="11">
    <source>
        <dbReference type="ARBA" id="ARBA00035676"/>
    </source>
</evidence>
<dbReference type="FunFam" id="3.20.10.10:FF:000002">
    <property type="entry name" value="D-alanine aminotransferase"/>
    <property type="match status" value="1"/>
</dbReference>
<comment type="catalytic activity">
    <reaction evidence="15">
        <text>4-amino-4-deoxychorismate = 4-aminobenzoate + pyruvate + H(+)</text>
        <dbReference type="Rhea" id="RHEA:16201"/>
        <dbReference type="ChEBI" id="CHEBI:15361"/>
        <dbReference type="ChEBI" id="CHEBI:15378"/>
        <dbReference type="ChEBI" id="CHEBI:17836"/>
        <dbReference type="ChEBI" id="CHEBI:58406"/>
        <dbReference type="EC" id="4.1.3.38"/>
    </reaction>
</comment>
<name>A0A520MAX8_9GAMM</name>
<dbReference type="Gene3D" id="3.30.470.10">
    <property type="match status" value="1"/>
</dbReference>
<dbReference type="Gene3D" id="3.20.10.10">
    <property type="entry name" value="D-amino Acid Aminotransferase, subunit A, domain 2"/>
    <property type="match status" value="1"/>
</dbReference>
<evidence type="ECO:0000256" key="14">
    <source>
        <dbReference type="ARBA" id="ARBA00049229"/>
    </source>
</evidence>
<evidence type="ECO:0000256" key="13">
    <source>
        <dbReference type="ARBA" id="ARBA00048798"/>
    </source>
</evidence>
<dbReference type="InterPro" id="IPR043132">
    <property type="entry name" value="BCAT-like_C"/>
</dbReference>
<dbReference type="Proteomes" id="UP000318359">
    <property type="component" value="Unassembled WGS sequence"/>
</dbReference>
<proteinExistence type="inferred from homology"/>
<evidence type="ECO:0000256" key="1">
    <source>
        <dbReference type="ARBA" id="ARBA00001933"/>
    </source>
</evidence>
<dbReference type="InterPro" id="IPR001544">
    <property type="entry name" value="Aminotrans_IV"/>
</dbReference>